<dbReference type="PROSITE" id="PS50948">
    <property type="entry name" value="PAN"/>
    <property type="match status" value="1"/>
</dbReference>
<organism evidence="3 4">
    <name type="scientific">Patella caerulea</name>
    <name type="common">Rayed Mediterranean limpet</name>
    <dbReference type="NCBI Taxonomy" id="87958"/>
    <lineage>
        <taxon>Eukaryota</taxon>
        <taxon>Metazoa</taxon>
        <taxon>Spiralia</taxon>
        <taxon>Lophotrochozoa</taxon>
        <taxon>Mollusca</taxon>
        <taxon>Gastropoda</taxon>
        <taxon>Patellogastropoda</taxon>
        <taxon>Patelloidea</taxon>
        <taxon>Patellidae</taxon>
        <taxon>Patella</taxon>
    </lineage>
</organism>
<dbReference type="InterPro" id="IPR003609">
    <property type="entry name" value="Pan_app"/>
</dbReference>
<evidence type="ECO:0000313" key="3">
    <source>
        <dbReference type="EMBL" id="KAK6189864.1"/>
    </source>
</evidence>
<evidence type="ECO:0000313" key="4">
    <source>
        <dbReference type="Proteomes" id="UP001347796"/>
    </source>
</evidence>
<feature type="chain" id="PRO_5042890251" description="Apple domain-containing protein" evidence="1">
    <location>
        <begin position="20"/>
        <end position="324"/>
    </location>
</feature>
<protein>
    <recommendedName>
        <fullName evidence="2">Apple domain-containing protein</fullName>
    </recommendedName>
</protein>
<dbReference type="CDD" id="cd01099">
    <property type="entry name" value="PAN_AP_HGF"/>
    <property type="match status" value="1"/>
</dbReference>
<dbReference type="SUPFAM" id="SSF57414">
    <property type="entry name" value="Hairpin loop containing domain-like"/>
    <property type="match status" value="1"/>
</dbReference>
<proteinExistence type="predicted"/>
<accession>A0AAN8KBW9</accession>
<keyword evidence="1" id="KW-0732">Signal</keyword>
<dbReference type="EMBL" id="JAZGQO010000002">
    <property type="protein sequence ID" value="KAK6189864.1"/>
    <property type="molecule type" value="Genomic_DNA"/>
</dbReference>
<dbReference type="Pfam" id="PF00024">
    <property type="entry name" value="PAN_1"/>
    <property type="match status" value="1"/>
</dbReference>
<evidence type="ECO:0000256" key="1">
    <source>
        <dbReference type="SAM" id="SignalP"/>
    </source>
</evidence>
<feature type="domain" description="Apple" evidence="2">
    <location>
        <begin position="34"/>
        <end position="119"/>
    </location>
</feature>
<evidence type="ECO:0000259" key="2">
    <source>
        <dbReference type="PROSITE" id="PS50948"/>
    </source>
</evidence>
<sequence>MATFLKIVNILLCACIIVADISEGSTPTRREPNTKYRYLIFTKNPGLKLEGATVTSFVNVVGAHGGSVRCANLCIQSSECRSFGYEPSTGVCVLHNITVYDFGARPVLDTDWDYYGGDNGVEDVVDGDWILVFRGMNGIGDKIKDVWAATGLKNIPKDMDPSCYSVTGNCSYHYRSSWLDKWDSADIDKVRFNFYDNGAEVVSMTFNGTGSTKDNWYSWDRLLNNSRWTDLKSADPYHFSMAGQYNRHFFVSEGNDNKIDCGSINGWVVIIDVQKNYCRFDKESGPLPAFLYSSKNTKVSMESADVHKADVMAVFIKRKSGETV</sequence>
<reference evidence="3 4" key="1">
    <citation type="submission" date="2024-01" db="EMBL/GenBank/DDBJ databases">
        <title>The genome of the rayed Mediterranean limpet Patella caerulea (Linnaeus, 1758).</title>
        <authorList>
            <person name="Anh-Thu Weber A."/>
            <person name="Halstead-Nussloch G."/>
        </authorList>
    </citation>
    <scope>NUCLEOTIDE SEQUENCE [LARGE SCALE GENOMIC DNA]</scope>
    <source>
        <strain evidence="3">AATW-2023a</strain>
        <tissue evidence="3">Whole specimen</tissue>
    </source>
</reference>
<gene>
    <name evidence="3" type="ORF">SNE40_001840</name>
</gene>
<dbReference type="AlphaFoldDB" id="A0AAN8KBW9"/>
<comment type="caution">
    <text evidence="3">The sequence shown here is derived from an EMBL/GenBank/DDBJ whole genome shotgun (WGS) entry which is preliminary data.</text>
</comment>
<name>A0AAN8KBW9_PATCE</name>
<keyword evidence="4" id="KW-1185">Reference proteome</keyword>
<feature type="signal peptide" evidence="1">
    <location>
        <begin position="1"/>
        <end position="19"/>
    </location>
</feature>
<dbReference type="Gene3D" id="3.50.4.10">
    <property type="entry name" value="Hepatocyte Growth Factor"/>
    <property type="match status" value="1"/>
</dbReference>
<dbReference type="Proteomes" id="UP001347796">
    <property type="component" value="Unassembled WGS sequence"/>
</dbReference>